<organism evidence="2">
    <name type="scientific">Arundo donax</name>
    <name type="common">Giant reed</name>
    <name type="synonym">Donax arundinaceus</name>
    <dbReference type="NCBI Taxonomy" id="35708"/>
    <lineage>
        <taxon>Eukaryota</taxon>
        <taxon>Viridiplantae</taxon>
        <taxon>Streptophyta</taxon>
        <taxon>Embryophyta</taxon>
        <taxon>Tracheophyta</taxon>
        <taxon>Spermatophyta</taxon>
        <taxon>Magnoliopsida</taxon>
        <taxon>Liliopsida</taxon>
        <taxon>Poales</taxon>
        <taxon>Poaceae</taxon>
        <taxon>PACMAD clade</taxon>
        <taxon>Arundinoideae</taxon>
        <taxon>Arundineae</taxon>
        <taxon>Arundo</taxon>
    </lineage>
</organism>
<feature type="compositionally biased region" description="Low complexity" evidence="1">
    <location>
        <begin position="1"/>
        <end position="10"/>
    </location>
</feature>
<reference evidence="2" key="1">
    <citation type="submission" date="2014-09" db="EMBL/GenBank/DDBJ databases">
        <authorList>
            <person name="Magalhaes I.L.F."/>
            <person name="Oliveira U."/>
            <person name="Santos F.R."/>
            <person name="Vidigal T.H.D.A."/>
            <person name="Brescovit A.D."/>
            <person name="Santos A.J."/>
        </authorList>
    </citation>
    <scope>NUCLEOTIDE SEQUENCE</scope>
    <source>
        <tissue evidence="2">Shoot tissue taken approximately 20 cm above the soil surface</tissue>
    </source>
</reference>
<accession>A0A0A9FMP8</accession>
<evidence type="ECO:0000256" key="1">
    <source>
        <dbReference type="SAM" id="MobiDB-lite"/>
    </source>
</evidence>
<proteinExistence type="predicted"/>
<protein>
    <submittedName>
        <fullName evidence="2">Uncharacterized protein</fullName>
    </submittedName>
</protein>
<name>A0A0A9FMP8_ARUDO</name>
<evidence type="ECO:0000313" key="2">
    <source>
        <dbReference type="EMBL" id="JAE12584.1"/>
    </source>
</evidence>
<sequence>MCAARRPCGWRGRRGGEGGRRQGGGSGRG</sequence>
<dbReference type="AlphaFoldDB" id="A0A0A9FMP8"/>
<dbReference type="EMBL" id="GBRH01185312">
    <property type="protein sequence ID" value="JAE12584.1"/>
    <property type="molecule type" value="Transcribed_RNA"/>
</dbReference>
<feature type="region of interest" description="Disordered" evidence="1">
    <location>
        <begin position="1"/>
        <end position="29"/>
    </location>
</feature>
<reference evidence="2" key="2">
    <citation type="journal article" date="2015" name="Data Brief">
        <title>Shoot transcriptome of the giant reed, Arundo donax.</title>
        <authorList>
            <person name="Barrero R.A."/>
            <person name="Guerrero F.D."/>
            <person name="Moolhuijzen P."/>
            <person name="Goolsby J.A."/>
            <person name="Tidwell J."/>
            <person name="Bellgard S.E."/>
            <person name="Bellgard M.I."/>
        </authorList>
    </citation>
    <scope>NUCLEOTIDE SEQUENCE</scope>
    <source>
        <tissue evidence="2">Shoot tissue taken approximately 20 cm above the soil surface</tissue>
    </source>
</reference>